<evidence type="ECO:0000313" key="2">
    <source>
        <dbReference type="Proteomes" id="UP000567179"/>
    </source>
</evidence>
<gene>
    <name evidence="1" type="ORF">D9619_006026</name>
</gene>
<keyword evidence="2" id="KW-1185">Reference proteome</keyword>
<dbReference type="EMBL" id="JAACJJ010000001">
    <property type="protein sequence ID" value="KAF5330642.1"/>
    <property type="molecule type" value="Genomic_DNA"/>
</dbReference>
<dbReference type="Proteomes" id="UP000567179">
    <property type="component" value="Unassembled WGS sequence"/>
</dbReference>
<protein>
    <submittedName>
        <fullName evidence="1">Uncharacterized protein</fullName>
    </submittedName>
</protein>
<accession>A0A8H5FBN0</accession>
<proteinExistence type="predicted"/>
<sequence length="174" mass="19715">MQGYQELREFLVKEGLLGGLLYPGVPSVFPTTLTMPLRALGDPFVVDLSAAAFQIDLVTDAHTTTSRITFKFLFQNRNNPTRPLFSGRAVVRLEEYAGPPPGDNPDGPLVAVRFLEMLTPVKRLLDDDCVQLPQQGKLLYRWDKTGGYVPWGFNPRSNRKFWIDWVARSRAKMM</sequence>
<name>A0A8H5FBN0_9AGAR</name>
<reference evidence="1 2" key="1">
    <citation type="journal article" date="2020" name="ISME J.">
        <title>Uncovering the hidden diversity of litter-decomposition mechanisms in mushroom-forming fungi.</title>
        <authorList>
            <person name="Floudas D."/>
            <person name="Bentzer J."/>
            <person name="Ahren D."/>
            <person name="Johansson T."/>
            <person name="Persson P."/>
            <person name="Tunlid A."/>
        </authorList>
    </citation>
    <scope>NUCLEOTIDE SEQUENCE [LARGE SCALE GENOMIC DNA]</scope>
    <source>
        <strain evidence="1 2">CBS 101986</strain>
    </source>
</reference>
<comment type="caution">
    <text evidence="1">The sequence shown here is derived from an EMBL/GenBank/DDBJ whole genome shotgun (WGS) entry which is preliminary data.</text>
</comment>
<organism evidence="1 2">
    <name type="scientific">Psilocybe cf. subviscida</name>
    <dbReference type="NCBI Taxonomy" id="2480587"/>
    <lineage>
        <taxon>Eukaryota</taxon>
        <taxon>Fungi</taxon>
        <taxon>Dikarya</taxon>
        <taxon>Basidiomycota</taxon>
        <taxon>Agaricomycotina</taxon>
        <taxon>Agaricomycetes</taxon>
        <taxon>Agaricomycetidae</taxon>
        <taxon>Agaricales</taxon>
        <taxon>Agaricineae</taxon>
        <taxon>Strophariaceae</taxon>
        <taxon>Psilocybe</taxon>
    </lineage>
</organism>
<dbReference type="AlphaFoldDB" id="A0A8H5FBN0"/>
<evidence type="ECO:0000313" key="1">
    <source>
        <dbReference type="EMBL" id="KAF5330642.1"/>
    </source>
</evidence>